<evidence type="ECO:0000256" key="1">
    <source>
        <dbReference type="SAM" id="MobiDB-lite"/>
    </source>
</evidence>
<keyword evidence="3" id="KW-1185">Reference proteome</keyword>
<reference evidence="2 3" key="1">
    <citation type="journal article" date="2023" name="BMC Biol.">
        <title>The compact genome of the sponge Oopsacas minuta (Hexactinellida) is lacking key metazoan core genes.</title>
        <authorList>
            <person name="Santini S."/>
            <person name="Schenkelaars Q."/>
            <person name="Jourda C."/>
            <person name="Duchesne M."/>
            <person name="Belahbib H."/>
            <person name="Rocher C."/>
            <person name="Selva M."/>
            <person name="Riesgo A."/>
            <person name="Vervoort M."/>
            <person name="Leys S.P."/>
            <person name="Kodjabachian L."/>
            <person name="Le Bivic A."/>
            <person name="Borchiellini C."/>
            <person name="Claverie J.M."/>
            <person name="Renard E."/>
        </authorList>
    </citation>
    <scope>NUCLEOTIDE SEQUENCE [LARGE SCALE GENOMIC DNA]</scope>
    <source>
        <strain evidence="2">SPO-2</strain>
    </source>
</reference>
<sequence length="242" mass="27731">MAVVSDKGLDMTQTDDIHQMALSVILEITDTFQQIQTVVAKRKALLLREVTLVETRLRRERSQRSEDMSILVRARDSLEETLNTNRYKELRDDLLVRLDNSLEKENEHSKVDGFRFISRGIKQLKDCISKFGAVARNDIEDDSQVFEDDTISPLTLPLRNLASPRMTRKWTDPGQTSLTRQISTPSYLTLPLSPTRPRGFSKHTDTSSTLSHSFSFNNPREIPQPTKLLGTPNYVRKTSFNH</sequence>
<dbReference type="EMBL" id="JAKMXF010000101">
    <property type="protein sequence ID" value="KAI6658170.1"/>
    <property type="molecule type" value="Genomic_DNA"/>
</dbReference>
<name>A0AAV7KBB5_9METZ</name>
<gene>
    <name evidence="2" type="ORF">LOD99_11101</name>
</gene>
<dbReference type="AlphaFoldDB" id="A0AAV7KBB5"/>
<feature type="compositionally biased region" description="Polar residues" evidence="1">
    <location>
        <begin position="206"/>
        <end position="218"/>
    </location>
</feature>
<evidence type="ECO:0000313" key="3">
    <source>
        <dbReference type="Proteomes" id="UP001165289"/>
    </source>
</evidence>
<comment type="caution">
    <text evidence="2">The sequence shown here is derived from an EMBL/GenBank/DDBJ whole genome shotgun (WGS) entry which is preliminary data.</text>
</comment>
<evidence type="ECO:0000313" key="2">
    <source>
        <dbReference type="EMBL" id="KAI6658170.1"/>
    </source>
</evidence>
<dbReference type="Proteomes" id="UP001165289">
    <property type="component" value="Unassembled WGS sequence"/>
</dbReference>
<organism evidence="2 3">
    <name type="scientific">Oopsacas minuta</name>
    <dbReference type="NCBI Taxonomy" id="111878"/>
    <lineage>
        <taxon>Eukaryota</taxon>
        <taxon>Metazoa</taxon>
        <taxon>Porifera</taxon>
        <taxon>Hexactinellida</taxon>
        <taxon>Hexasterophora</taxon>
        <taxon>Lyssacinosida</taxon>
        <taxon>Leucopsacidae</taxon>
        <taxon>Oopsacas</taxon>
    </lineage>
</organism>
<accession>A0AAV7KBB5</accession>
<feature type="region of interest" description="Disordered" evidence="1">
    <location>
        <begin position="187"/>
        <end position="242"/>
    </location>
</feature>
<protein>
    <submittedName>
        <fullName evidence="2">Uncharacterized protein</fullName>
    </submittedName>
</protein>
<proteinExistence type="predicted"/>